<dbReference type="Proteomes" id="UP000830375">
    <property type="component" value="Unassembled WGS sequence"/>
</dbReference>
<evidence type="ECO:0000313" key="2">
    <source>
        <dbReference type="Proteomes" id="UP000830375"/>
    </source>
</evidence>
<comment type="caution">
    <text evidence="1">The sequence shown here is derived from an EMBL/GenBank/DDBJ whole genome shotgun (WGS) entry which is preliminary data.</text>
</comment>
<accession>A0ABQ8L364</accession>
<keyword evidence="2" id="KW-1185">Reference proteome</keyword>
<protein>
    <submittedName>
        <fullName evidence="1">30S ribosomal protein S15</fullName>
    </submittedName>
</protein>
<dbReference type="GO" id="GO:0005840">
    <property type="term" value="C:ribosome"/>
    <property type="evidence" value="ECO:0007669"/>
    <property type="project" value="UniProtKB-KW"/>
</dbReference>
<proteinExistence type="predicted"/>
<dbReference type="EMBL" id="JACTAM010002316">
    <property type="protein sequence ID" value="KAI2645175.1"/>
    <property type="molecule type" value="Genomic_DNA"/>
</dbReference>
<keyword evidence="1" id="KW-0689">Ribosomal protein</keyword>
<keyword evidence="1" id="KW-0687">Ribonucleoprotein</keyword>
<evidence type="ECO:0000313" key="1">
    <source>
        <dbReference type="EMBL" id="KAI2645175.1"/>
    </source>
</evidence>
<reference evidence="1 2" key="1">
    <citation type="submission" date="2022-01" db="EMBL/GenBank/DDBJ databases">
        <title>A high-quality chromosome-level genome assembly of rohu carp, Labeo rohita.</title>
        <authorList>
            <person name="Arick M.A. II"/>
            <person name="Hsu C.-Y."/>
            <person name="Magbanua Z."/>
            <person name="Pechanova O."/>
            <person name="Grover C."/>
            <person name="Miller E."/>
            <person name="Thrash A."/>
            <person name="Ezzel L."/>
            <person name="Alam S."/>
            <person name="Benzie J."/>
            <person name="Hamilton M."/>
            <person name="Karsi A."/>
            <person name="Lawrence M.L."/>
            <person name="Peterson D.G."/>
        </authorList>
    </citation>
    <scope>NUCLEOTIDE SEQUENCE [LARGE SCALE GENOMIC DNA]</scope>
    <source>
        <strain evidence="2">BAU-BD-2019</strain>
        <tissue evidence="1">Blood</tissue>
    </source>
</reference>
<gene>
    <name evidence="1" type="ORF">H4Q32_028655</name>
</gene>
<sequence length="241" mass="27329">MQLLFFSHQWLCGCVPVEPGICTRASPCCQKDSSSLPSLLHFLTDILALTFFLKSKMLDLISLPSHSSLVPMLTKAVKKNKAILAVKFLGKAQVWIKEIISEVDRIVEKYELHNKDVASSTKELAEIEIKVNSKSQEIQEFARSITQTSKDLDILAVVVLFFGLIVRSIYDSVHDPENVACMKALEAERNNLIADKTALKQKQWQLELQIIDWQMKFAKANFDRSKSFILCCRKNVRISAL</sequence>
<organism evidence="1 2">
    <name type="scientific">Labeo rohita</name>
    <name type="common">Indian major carp</name>
    <name type="synonym">Cyprinus rohita</name>
    <dbReference type="NCBI Taxonomy" id="84645"/>
    <lineage>
        <taxon>Eukaryota</taxon>
        <taxon>Metazoa</taxon>
        <taxon>Chordata</taxon>
        <taxon>Craniata</taxon>
        <taxon>Vertebrata</taxon>
        <taxon>Euteleostomi</taxon>
        <taxon>Actinopterygii</taxon>
        <taxon>Neopterygii</taxon>
        <taxon>Teleostei</taxon>
        <taxon>Ostariophysi</taxon>
        <taxon>Cypriniformes</taxon>
        <taxon>Cyprinidae</taxon>
        <taxon>Labeoninae</taxon>
        <taxon>Labeonini</taxon>
        <taxon>Labeo</taxon>
    </lineage>
</organism>
<name>A0ABQ8L364_LABRO</name>